<dbReference type="InterPro" id="IPR013083">
    <property type="entry name" value="Znf_RING/FYVE/PHD"/>
</dbReference>
<dbReference type="Pfam" id="PF00169">
    <property type="entry name" value="PH"/>
    <property type="match status" value="1"/>
</dbReference>
<dbReference type="SMART" id="SM00325">
    <property type="entry name" value="RhoGEF"/>
    <property type="match status" value="1"/>
</dbReference>
<evidence type="ECO:0000313" key="13">
    <source>
        <dbReference type="EMBL" id="OQV24351.1"/>
    </source>
</evidence>
<dbReference type="AlphaFoldDB" id="A0A1W0XAQ5"/>
<feature type="domain" description="FYVE-type" evidence="12">
    <location>
        <begin position="660"/>
        <end position="719"/>
    </location>
</feature>
<organism evidence="13 14">
    <name type="scientific">Hypsibius exemplaris</name>
    <name type="common">Freshwater tardigrade</name>
    <dbReference type="NCBI Taxonomy" id="2072580"/>
    <lineage>
        <taxon>Eukaryota</taxon>
        <taxon>Metazoa</taxon>
        <taxon>Ecdysozoa</taxon>
        <taxon>Tardigrada</taxon>
        <taxon>Eutardigrada</taxon>
        <taxon>Parachela</taxon>
        <taxon>Hypsibioidea</taxon>
        <taxon>Hypsibiidae</taxon>
        <taxon>Hypsibius</taxon>
    </lineage>
</organism>
<dbReference type="EMBL" id="MTYJ01000007">
    <property type="protein sequence ID" value="OQV24351.1"/>
    <property type="molecule type" value="Genomic_DNA"/>
</dbReference>
<evidence type="ECO:0000256" key="7">
    <source>
        <dbReference type="ARBA" id="ARBA00023212"/>
    </source>
</evidence>
<evidence type="ECO:0000256" key="3">
    <source>
        <dbReference type="ARBA" id="ARBA00022658"/>
    </source>
</evidence>
<dbReference type="Pfam" id="PF00621">
    <property type="entry name" value="RhoGEF"/>
    <property type="match status" value="1"/>
</dbReference>
<dbReference type="InterPro" id="IPR000219">
    <property type="entry name" value="DH_dom"/>
</dbReference>
<gene>
    <name evidence="13" type="ORF">BV898_01889</name>
</gene>
<evidence type="ECO:0000256" key="2">
    <source>
        <dbReference type="ARBA" id="ARBA00022490"/>
    </source>
</evidence>
<keyword evidence="3" id="KW-0344">Guanine-nucleotide releasing factor</keyword>
<dbReference type="GO" id="GO:0008270">
    <property type="term" value="F:zinc ion binding"/>
    <property type="evidence" value="ECO:0007669"/>
    <property type="project" value="UniProtKB-KW"/>
</dbReference>
<dbReference type="InterPro" id="IPR000306">
    <property type="entry name" value="Znf_FYVE"/>
</dbReference>
<dbReference type="InterPro" id="IPR011011">
    <property type="entry name" value="Znf_FYVE_PHD"/>
</dbReference>
<keyword evidence="14" id="KW-1185">Reference proteome</keyword>
<name>A0A1W0XAQ5_HYPEX</name>
<dbReference type="PROSITE" id="PS00197">
    <property type="entry name" value="2FE2S_FER_1"/>
    <property type="match status" value="1"/>
</dbReference>
<keyword evidence="4" id="KW-0479">Metal-binding</keyword>
<dbReference type="PROSITE" id="PS50003">
    <property type="entry name" value="PH_DOMAIN"/>
    <property type="match status" value="1"/>
</dbReference>
<accession>A0A1W0XAQ5</accession>
<dbReference type="GO" id="GO:0005737">
    <property type="term" value="C:cytoplasm"/>
    <property type="evidence" value="ECO:0007669"/>
    <property type="project" value="TreeGrafter"/>
</dbReference>
<feature type="domain" description="PH" evidence="10">
    <location>
        <begin position="531"/>
        <end position="630"/>
    </location>
</feature>
<dbReference type="CDD" id="cd00160">
    <property type="entry name" value="RhoGEF"/>
    <property type="match status" value="1"/>
</dbReference>
<feature type="compositionally biased region" description="Pro residues" evidence="9">
    <location>
        <begin position="1"/>
        <end position="11"/>
    </location>
</feature>
<dbReference type="InterPro" id="IPR017455">
    <property type="entry name" value="Znf_FYVE-rel"/>
</dbReference>
<evidence type="ECO:0000256" key="1">
    <source>
        <dbReference type="ARBA" id="ARBA00004245"/>
    </source>
</evidence>
<evidence type="ECO:0000256" key="5">
    <source>
        <dbReference type="ARBA" id="ARBA00022771"/>
    </source>
</evidence>
<protein>
    <submittedName>
        <fullName evidence="13">FYVE, RhoGEF and PH domain-containing protein 6</fullName>
    </submittedName>
</protein>
<dbReference type="GO" id="GO:0051537">
    <property type="term" value="F:2 iron, 2 sulfur cluster binding"/>
    <property type="evidence" value="ECO:0007669"/>
    <property type="project" value="InterPro"/>
</dbReference>
<dbReference type="InterPro" id="IPR006058">
    <property type="entry name" value="2Fe2S_fd_BS"/>
</dbReference>
<evidence type="ECO:0000259" key="12">
    <source>
        <dbReference type="PROSITE" id="PS50178"/>
    </source>
</evidence>
<dbReference type="InterPro" id="IPR011993">
    <property type="entry name" value="PH-like_dom_sf"/>
</dbReference>
<dbReference type="Gene3D" id="2.30.29.30">
    <property type="entry name" value="Pleckstrin-homology domain (PH domain)/Phosphotyrosine-binding domain (PTB)"/>
    <property type="match status" value="1"/>
</dbReference>
<sequence length="732" mass="81228">MTAKPAVPPKPKLVKLSAKESRQLVAPLSDEDAPPPPPPPPPVAAIISSPFDTEARAEPQFFYKASASSNGFKSYLGETASQKMPVAGKTATGRRSSLPDATVHSVTGNTRKNSRKKMHTSKTSFFTSHVSKSPAKVVEPAEVGLQCGSAFAEAKRKFAPVASCTSPTPTAALSNLSHASSAAAATSSVSTSSSYQSCDARRDEEPVSINQLSNCDSVEVLNREDVSVVVVVEGHADAYSVVDTVNQSIERLDLHSDERDLFMGVTEADIAAARTEQEHSIRTSMISNATISSTDSEKSSHGLGNGEGERTLATAVPSDKAYKVATEIVETEYKYLQSLRLLLVEFPAAVQGSIPPEDITLLLRGLPQLEKLCVDIYEDLQAHLEVYSTERLIAPVFLKKGKVLLLYVHYVNDFERLIDTYQSLLRKYPNFADMVAKFEASPVCKKIPLVEYFHKPIQRLPRYPLLLATYMRALEAEEDHPDRRNAKDALELVASVTLQANTTLASVEKAHKLLWYQARTIGYTFLRSNRTFIRDGTLKKLSRKAPQDRIVLLCSDAIICGEFDSITGMKFTVNAEYPLTEIRVEHLIDPDYFERDLEFGIYSTKKSFVFQAHSIEERNAWITAISRATEDRQKLNARKAKLRSTTTEDPLSFAPIWIPDYRVDSCQLCRKQFSLFRRYHHCRLCGYAVCGSCSPHEVGIDYKDNRPKRVCLACFSDPAKNPDLSVVADQNR</sequence>
<keyword evidence="5 8" id="KW-0863">Zinc-finger</keyword>
<dbReference type="PROSITE" id="PS50178">
    <property type="entry name" value="ZF_FYVE"/>
    <property type="match status" value="1"/>
</dbReference>
<comment type="caution">
    <text evidence="13">The sequence shown here is derived from an EMBL/GenBank/DDBJ whole genome shotgun (WGS) entry which is preliminary data.</text>
</comment>
<keyword evidence="2" id="KW-0963">Cytoplasm</keyword>
<evidence type="ECO:0000256" key="6">
    <source>
        <dbReference type="ARBA" id="ARBA00022833"/>
    </source>
</evidence>
<evidence type="ECO:0000256" key="9">
    <source>
        <dbReference type="SAM" id="MobiDB-lite"/>
    </source>
</evidence>
<dbReference type="Proteomes" id="UP000192578">
    <property type="component" value="Unassembled WGS sequence"/>
</dbReference>
<dbReference type="PANTHER" id="PTHR12673">
    <property type="entry name" value="FACIOGENITAL DYSPLASIA PROTEIN"/>
    <property type="match status" value="1"/>
</dbReference>
<keyword evidence="7" id="KW-0206">Cytoskeleton</keyword>
<dbReference type="GO" id="GO:0005085">
    <property type="term" value="F:guanyl-nucleotide exchange factor activity"/>
    <property type="evidence" value="ECO:0007669"/>
    <property type="project" value="UniProtKB-KW"/>
</dbReference>
<dbReference type="InterPro" id="IPR001849">
    <property type="entry name" value="PH_domain"/>
</dbReference>
<feature type="region of interest" description="Disordered" evidence="9">
    <location>
        <begin position="1"/>
        <end position="47"/>
    </location>
</feature>
<dbReference type="SUPFAM" id="SSF50729">
    <property type="entry name" value="PH domain-like"/>
    <property type="match status" value="1"/>
</dbReference>
<dbReference type="Gene3D" id="3.30.40.10">
    <property type="entry name" value="Zinc/RING finger domain, C3HC4 (zinc finger)"/>
    <property type="match status" value="1"/>
</dbReference>
<dbReference type="PANTHER" id="PTHR12673:SF267">
    <property type="entry name" value="PROTEIN CBG10230"/>
    <property type="match status" value="1"/>
</dbReference>
<evidence type="ECO:0000256" key="8">
    <source>
        <dbReference type="PROSITE-ProRule" id="PRU00091"/>
    </source>
</evidence>
<feature type="region of interest" description="Disordered" evidence="9">
    <location>
        <begin position="90"/>
        <end position="126"/>
    </location>
</feature>
<feature type="domain" description="DH" evidence="11">
    <location>
        <begin position="320"/>
        <end position="503"/>
    </location>
</feature>
<proteinExistence type="predicted"/>
<evidence type="ECO:0000259" key="10">
    <source>
        <dbReference type="PROSITE" id="PS50003"/>
    </source>
</evidence>
<dbReference type="InterPro" id="IPR051092">
    <property type="entry name" value="FYVE_RhoGEF_PH"/>
</dbReference>
<dbReference type="Gene3D" id="1.20.900.10">
    <property type="entry name" value="Dbl homology (DH) domain"/>
    <property type="match status" value="1"/>
</dbReference>
<dbReference type="PROSITE" id="PS50010">
    <property type="entry name" value="DH_2"/>
    <property type="match status" value="1"/>
</dbReference>
<dbReference type="Pfam" id="PF01363">
    <property type="entry name" value="FYVE"/>
    <property type="match status" value="1"/>
</dbReference>
<dbReference type="SMART" id="SM00233">
    <property type="entry name" value="PH"/>
    <property type="match status" value="1"/>
</dbReference>
<feature type="compositionally biased region" description="Pro residues" evidence="9">
    <location>
        <begin position="34"/>
        <end position="43"/>
    </location>
</feature>
<dbReference type="SUPFAM" id="SSF57903">
    <property type="entry name" value="FYVE/PHD zinc finger"/>
    <property type="match status" value="1"/>
</dbReference>
<reference evidence="14" key="1">
    <citation type="submission" date="2017-01" db="EMBL/GenBank/DDBJ databases">
        <title>Comparative genomics of anhydrobiosis in the tardigrade Hypsibius dujardini.</title>
        <authorList>
            <person name="Yoshida Y."/>
            <person name="Koutsovoulos G."/>
            <person name="Laetsch D."/>
            <person name="Stevens L."/>
            <person name="Kumar S."/>
            <person name="Horikawa D."/>
            <person name="Ishino K."/>
            <person name="Komine S."/>
            <person name="Tomita M."/>
            <person name="Blaxter M."/>
            <person name="Arakawa K."/>
        </authorList>
    </citation>
    <scope>NUCLEOTIDE SEQUENCE [LARGE SCALE GENOMIC DNA]</scope>
    <source>
        <strain evidence="14">Z151</strain>
    </source>
</reference>
<dbReference type="OrthoDB" id="660555at2759"/>
<dbReference type="GO" id="GO:0005856">
    <property type="term" value="C:cytoskeleton"/>
    <property type="evidence" value="ECO:0007669"/>
    <property type="project" value="UniProtKB-SubCell"/>
</dbReference>
<keyword evidence="6" id="KW-0862">Zinc</keyword>
<feature type="region of interest" description="Disordered" evidence="9">
    <location>
        <begin position="285"/>
        <end position="310"/>
    </location>
</feature>
<comment type="subcellular location">
    <subcellularLocation>
        <location evidence="1">Cytoplasm</location>
        <location evidence="1">Cytoskeleton</location>
    </subcellularLocation>
</comment>
<dbReference type="InterPro" id="IPR035899">
    <property type="entry name" value="DBL_dom_sf"/>
</dbReference>
<evidence type="ECO:0000259" key="11">
    <source>
        <dbReference type="PROSITE" id="PS50010"/>
    </source>
</evidence>
<feature type="compositionally biased region" description="Polar residues" evidence="9">
    <location>
        <begin position="285"/>
        <end position="294"/>
    </location>
</feature>
<dbReference type="SMART" id="SM00064">
    <property type="entry name" value="FYVE"/>
    <property type="match status" value="1"/>
</dbReference>
<evidence type="ECO:0000313" key="14">
    <source>
        <dbReference type="Proteomes" id="UP000192578"/>
    </source>
</evidence>
<evidence type="ECO:0000256" key="4">
    <source>
        <dbReference type="ARBA" id="ARBA00022723"/>
    </source>
</evidence>
<dbReference type="SUPFAM" id="SSF48065">
    <property type="entry name" value="DBL homology domain (DH-domain)"/>
    <property type="match status" value="1"/>
</dbReference>